<dbReference type="GO" id="GO:0005874">
    <property type="term" value="C:microtubule"/>
    <property type="evidence" value="ECO:0007669"/>
    <property type="project" value="UniProtKB-KW"/>
</dbReference>
<dbReference type="GO" id="GO:0005929">
    <property type="term" value="C:cilium"/>
    <property type="evidence" value="ECO:0007669"/>
    <property type="project" value="UniProtKB-SubCell"/>
</dbReference>
<dbReference type="GO" id="GO:0045505">
    <property type="term" value="F:dynein intermediate chain binding"/>
    <property type="evidence" value="ECO:0007669"/>
    <property type="project" value="InterPro"/>
</dbReference>
<name>A0A699ZVU6_HAELA</name>
<dbReference type="GO" id="GO:0005524">
    <property type="term" value="F:ATP binding"/>
    <property type="evidence" value="ECO:0007669"/>
    <property type="project" value="UniProtKB-KW"/>
</dbReference>
<keyword evidence="10" id="KW-0969">Cilium</keyword>
<organism evidence="14 15">
    <name type="scientific">Haematococcus lacustris</name>
    <name type="common">Green alga</name>
    <name type="synonym">Haematococcus pluvialis</name>
    <dbReference type="NCBI Taxonomy" id="44745"/>
    <lineage>
        <taxon>Eukaryota</taxon>
        <taxon>Viridiplantae</taxon>
        <taxon>Chlorophyta</taxon>
        <taxon>core chlorophytes</taxon>
        <taxon>Chlorophyceae</taxon>
        <taxon>CS clade</taxon>
        <taxon>Chlamydomonadales</taxon>
        <taxon>Haematococcaceae</taxon>
        <taxon>Haematococcus</taxon>
    </lineage>
</organism>
<keyword evidence="11" id="KW-0505">Motor protein</keyword>
<comment type="subcellular location">
    <subcellularLocation>
        <location evidence="1">Cell projection</location>
        <location evidence="1">Cilium</location>
    </subcellularLocation>
    <subcellularLocation>
        <location evidence="2">Cytoplasm</location>
        <location evidence="2">Cytoskeleton</location>
    </subcellularLocation>
</comment>
<keyword evidence="13" id="KW-0966">Cell projection</keyword>
<evidence type="ECO:0000256" key="12">
    <source>
        <dbReference type="ARBA" id="ARBA00023212"/>
    </source>
</evidence>
<evidence type="ECO:0000256" key="10">
    <source>
        <dbReference type="ARBA" id="ARBA00023069"/>
    </source>
</evidence>
<dbReference type="GO" id="GO:0051959">
    <property type="term" value="F:dynein light intermediate chain binding"/>
    <property type="evidence" value="ECO:0007669"/>
    <property type="project" value="InterPro"/>
</dbReference>
<evidence type="ECO:0000256" key="3">
    <source>
        <dbReference type="ARBA" id="ARBA00022490"/>
    </source>
</evidence>
<evidence type="ECO:0000256" key="5">
    <source>
        <dbReference type="ARBA" id="ARBA00022741"/>
    </source>
</evidence>
<keyword evidence="4" id="KW-0493">Microtubule</keyword>
<evidence type="ECO:0000256" key="9">
    <source>
        <dbReference type="ARBA" id="ARBA00023054"/>
    </source>
</evidence>
<evidence type="ECO:0000256" key="7">
    <source>
        <dbReference type="ARBA" id="ARBA00022840"/>
    </source>
</evidence>
<keyword evidence="12" id="KW-0206">Cytoskeleton</keyword>
<keyword evidence="14" id="KW-0282">Flagellum</keyword>
<dbReference type="GO" id="GO:0007018">
    <property type="term" value="P:microtubule-based movement"/>
    <property type="evidence" value="ECO:0007669"/>
    <property type="project" value="InterPro"/>
</dbReference>
<proteinExistence type="predicted"/>
<accession>A0A699ZVU6</accession>
<evidence type="ECO:0000313" key="15">
    <source>
        <dbReference type="Proteomes" id="UP000485058"/>
    </source>
</evidence>
<evidence type="ECO:0000256" key="13">
    <source>
        <dbReference type="ARBA" id="ARBA00023273"/>
    </source>
</evidence>
<reference evidence="14 15" key="1">
    <citation type="submission" date="2020-02" db="EMBL/GenBank/DDBJ databases">
        <title>Draft genome sequence of Haematococcus lacustris strain NIES-144.</title>
        <authorList>
            <person name="Morimoto D."/>
            <person name="Nakagawa S."/>
            <person name="Yoshida T."/>
            <person name="Sawayama S."/>
        </authorList>
    </citation>
    <scope>NUCLEOTIDE SEQUENCE [LARGE SCALE GENOMIC DNA]</scope>
    <source>
        <strain evidence="14 15">NIES-144</strain>
    </source>
</reference>
<evidence type="ECO:0000256" key="6">
    <source>
        <dbReference type="ARBA" id="ARBA00022794"/>
    </source>
</evidence>
<protein>
    <submittedName>
        <fullName evidence="14">Flagellar outer dynein arm heavy chain gamma</fullName>
    </submittedName>
</protein>
<dbReference type="Proteomes" id="UP000485058">
    <property type="component" value="Unassembled WGS sequence"/>
</dbReference>
<dbReference type="EMBL" id="BLLF01002126">
    <property type="protein sequence ID" value="GFH22804.1"/>
    <property type="molecule type" value="Genomic_DNA"/>
</dbReference>
<keyword evidence="9" id="KW-0175">Coiled coil</keyword>
<gene>
    <name evidence="14" type="ORF">HaLaN_20320</name>
</gene>
<dbReference type="FunFam" id="1.10.8.1220:FF:000001">
    <property type="entry name" value="Dynein axonemal heavy chain 5"/>
    <property type="match status" value="1"/>
</dbReference>
<dbReference type="Gene3D" id="1.10.8.1220">
    <property type="match status" value="1"/>
</dbReference>
<evidence type="ECO:0000256" key="2">
    <source>
        <dbReference type="ARBA" id="ARBA00004245"/>
    </source>
</evidence>
<keyword evidence="7" id="KW-0067">ATP-binding</keyword>
<dbReference type="AlphaFoldDB" id="A0A699ZVU6"/>
<feature type="non-terminal residue" evidence="14">
    <location>
        <position position="281"/>
    </location>
</feature>
<evidence type="ECO:0000256" key="8">
    <source>
        <dbReference type="ARBA" id="ARBA00023017"/>
    </source>
</evidence>
<evidence type="ECO:0000256" key="1">
    <source>
        <dbReference type="ARBA" id="ARBA00004138"/>
    </source>
</evidence>
<sequence>MLAVTKQTAQDVTEKLANASETNKKINEACEEYRPVAHRATLIYFLIAEFSVVNCMYQTSLAQFNQLYEMSIDKSDRANMPSKRIHNIIEYMTYEIYLYIQRGLFERHKVIFALMLTNKILVSAGKIKVLDLDIFLKGGGALDINSVRKKPKDWIPDNVWLNIIALSSMDAFRDIPDSVFRNDGLWRQWYDQEAPETAKDRLSKFERMCVVKTFREDRTIIAAADYIADSVGQRFVESVPLNMEKAWGESHNKCPLICLLSPGADPTKLIEDLAKRKKIKT</sequence>
<dbReference type="InterPro" id="IPR026983">
    <property type="entry name" value="DHC"/>
</dbReference>
<dbReference type="PANTHER" id="PTHR22878">
    <property type="entry name" value="DYNEIN HEAVY CHAIN 6, AXONEMAL-LIKE-RELATED"/>
    <property type="match status" value="1"/>
</dbReference>
<evidence type="ECO:0000256" key="11">
    <source>
        <dbReference type="ARBA" id="ARBA00023175"/>
    </source>
</evidence>
<dbReference type="GO" id="GO:0060271">
    <property type="term" value="P:cilium assembly"/>
    <property type="evidence" value="ECO:0007669"/>
    <property type="project" value="UniProtKB-ARBA"/>
</dbReference>
<evidence type="ECO:0000313" key="14">
    <source>
        <dbReference type="EMBL" id="GFH22804.1"/>
    </source>
</evidence>
<evidence type="ECO:0000256" key="4">
    <source>
        <dbReference type="ARBA" id="ARBA00022701"/>
    </source>
</evidence>
<keyword evidence="15" id="KW-1185">Reference proteome</keyword>
<comment type="caution">
    <text evidence="14">The sequence shown here is derived from an EMBL/GenBank/DDBJ whole genome shotgun (WGS) entry which is preliminary data.</text>
</comment>
<keyword evidence="5" id="KW-0547">Nucleotide-binding</keyword>
<dbReference type="PANTHER" id="PTHR22878:SF63">
    <property type="entry name" value="DYNEIN AXONEMAL HEAVY CHAIN 10"/>
    <property type="match status" value="1"/>
</dbReference>
<keyword evidence="8" id="KW-0243">Dynein</keyword>
<dbReference type="GO" id="GO:0030286">
    <property type="term" value="C:dynein complex"/>
    <property type="evidence" value="ECO:0007669"/>
    <property type="project" value="UniProtKB-KW"/>
</dbReference>
<keyword evidence="3" id="KW-0963">Cytoplasm</keyword>
<keyword evidence="6" id="KW-0970">Cilium biogenesis/degradation</keyword>